<comment type="cofactor">
    <cofactor evidence="6 7">
        <name>Zn(2+)</name>
        <dbReference type="ChEBI" id="CHEBI:29105"/>
    </cofactor>
    <text evidence="6 7">Binds 1 zinc ion per subunit.</text>
</comment>
<feature type="binding site" evidence="6">
    <location>
        <position position="173"/>
    </location>
    <ligand>
        <name>Zn(2+)</name>
        <dbReference type="ChEBI" id="CHEBI:29105"/>
        <note>catalytic</note>
    </ligand>
</feature>
<dbReference type="GO" id="GO:0006508">
    <property type="term" value="P:proteolysis"/>
    <property type="evidence" value="ECO:0007669"/>
    <property type="project" value="UniProtKB-KW"/>
</dbReference>
<evidence type="ECO:0000256" key="4">
    <source>
        <dbReference type="ARBA" id="ARBA00022833"/>
    </source>
</evidence>
<proteinExistence type="predicted"/>
<feature type="chain" id="PRO_5040535963" description="Metalloendopeptidase" evidence="7">
    <location>
        <begin position="24"/>
        <end position="264"/>
    </location>
</feature>
<keyword evidence="4 6" id="KW-0862">Zinc</keyword>
<dbReference type="SMART" id="SM00235">
    <property type="entry name" value="ZnMc"/>
    <property type="match status" value="1"/>
</dbReference>
<dbReference type="InterPro" id="IPR024079">
    <property type="entry name" value="MetalloPept_cat_dom_sf"/>
</dbReference>
<feature type="binding site" evidence="6">
    <location>
        <position position="163"/>
    </location>
    <ligand>
        <name>Zn(2+)</name>
        <dbReference type="ChEBI" id="CHEBI:29105"/>
        <note>catalytic</note>
    </ligand>
</feature>
<dbReference type="Pfam" id="PF01400">
    <property type="entry name" value="Astacin"/>
    <property type="match status" value="1"/>
</dbReference>
<evidence type="ECO:0000256" key="3">
    <source>
        <dbReference type="ARBA" id="ARBA00022801"/>
    </source>
</evidence>
<feature type="active site" evidence="6">
    <location>
        <position position="164"/>
    </location>
</feature>
<feature type="binding site" evidence="6">
    <location>
        <position position="167"/>
    </location>
    <ligand>
        <name>Zn(2+)</name>
        <dbReference type="ChEBI" id="CHEBI:29105"/>
        <note>catalytic</note>
    </ligand>
</feature>
<comment type="caution">
    <text evidence="6">Lacks conserved residue(s) required for the propagation of feature annotation.</text>
</comment>
<organism evidence="9 10">
    <name type="scientific">Pseudolycoriella hygida</name>
    <dbReference type="NCBI Taxonomy" id="35572"/>
    <lineage>
        <taxon>Eukaryota</taxon>
        <taxon>Metazoa</taxon>
        <taxon>Ecdysozoa</taxon>
        <taxon>Arthropoda</taxon>
        <taxon>Hexapoda</taxon>
        <taxon>Insecta</taxon>
        <taxon>Pterygota</taxon>
        <taxon>Neoptera</taxon>
        <taxon>Endopterygota</taxon>
        <taxon>Diptera</taxon>
        <taxon>Nematocera</taxon>
        <taxon>Sciaroidea</taxon>
        <taxon>Sciaridae</taxon>
        <taxon>Pseudolycoriella</taxon>
    </lineage>
</organism>
<keyword evidence="7" id="KW-0732">Signal</keyword>
<evidence type="ECO:0000313" key="9">
    <source>
        <dbReference type="EMBL" id="KAJ6636301.1"/>
    </source>
</evidence>
<dbReference type="EC" id="3.4.24.-" evidence="7"/>
<keyword evidence="3 6" id="KW-0378">Hydrolase</keyword>
<sequence>MMMSKELIVILAICKSLLPCAYATTFDKPVLPLSPIMLDIFELEFNRFPKSEAITCTMSNHRNNSRNGKIDKNYRWKNFNIQPDPAYDKREYRLINDALYNLMEALPCITFGIWPPNSKPTGDYVYIIKGTKNGCNSPVGRIGGRQEMNLQSPGCMSVGTIMHEMIHALGFYHEQSRPDRDNFVEILWDNIQPEFEFAFDKYPDSDVSTFGVPYNYESIMHYKGHDFSKNKQPTIVAKNGAKVGSVGYLQETDIQKLKLMYECL</sequence>
<keyword evidence="2 6" id="KW-0479">Metal-binding</keyword>
<feature type="domain" description="Peptidase M12A" evidence="8">
    <location>
        <begin position="67"/>
        <end position="264"/>
    </location>
</feature>
<dbReference type="GO" id="GO:0004222">
    <property type="term" value="F:metalloendopeptidase activity"/>
    <property type="evidence" value="ECO:0007669"/>
    <property type="project" value="UniProtKB-UniRule"/>
</dbReference>
<dbReference type="PROSITE" id="PS51864">
    <property type="entry name" value="ASTACIN"/>
    <property type="match status" value="1"/>
</dbReference>
<evidence type="ECO:0000256" key="6">
    <source>
        <dbReference type="PROSITE-ProRule" id="PRU01211"/>
    </source>
</evidence>
<dbReference type="InterPro" id="IPR001506">
    <property type="entry name" value="Peptidase_M12A"/>
</dbReference>
<name>A0A9Q0MQY8_9DIPT</name>
<dbReference type="OrthoDB" id="291007at2759"/>
<comment type="caution">
    <text evidence="9">The sequence shown here is derived from an EMBL/GenBank/DDBJ whole genome shotgun (WGS) entry which is preliminary data.</text>
</comment>
<dbReference type="SUPFAM" id="SSF55486">
    <property type="entry name" value="Metalloproteases ('zincins'), catalytic domain"/>
    <property type="match status" value="1"/>
</dbReference>
<evidence type="ECO:0000256" key="7">
    <source>
        <dbReference type="RuleBase" id="RU361183"/>
    </source>
</evidence>
<keyword evidence="10" id="KW-1185">Reference proteome</keyword>
<dbReference type="InterPro" id="IPR006026">
    <property type="entry name" value="Peptidase_Metallo"/>
</dbReference>
<dbReference type="PANTHER" id="PTHR10127:SF780">
    <property type="entry name" value="METALLOENDOPEPTIDASE"/>
    <property type="match status" value="1"/>
</dbReference>
<evidence type="ECO:0000256" key="5">
    <source>
        <dbReference type="ARBA" id="ARBA00023049"/>
    </source>
</evidence>
<evidence type="ECO:0000313" key="10">
    <source>
        <dbReference type="Proteomes" id="UP001151699"/>
    </source>
</evidence>
<dbReference type="EMBL" id="WJQU01000004">
    <property type="protein sequence ID" value="KAJ6636301.1"/>
    <property type="molecule type" value="Genomic_DNA"/>
</dbReference>
<dbReference type="AlphaFoldDB" id="A0A9Q0MQY8"/>
<keyword evidence="6" id="KW-1015">Disulfide bond</keyword>
<reference evidence="9" key="1">
    <citation type="submission" date="2022-07" db="EMBL/GenBank/DDBJ databases">
        <authorList>
            <person name="Trinca V."/>
            <person name="Uliana J.V.C."/>
            <person name="Torres T.T."/>
            <person name="Ward R.J."/>
            <person name="Monesi N."/>
        </authorList>
    </citation>
    <scope>NUCLEOTIDE SEQUENCE</scope>
    <source>
        <strain evidence="9">HSMRA1968</strain>
        <tissue evidence="9">Whole embryos</tissue>
    </source>
</reference>
<evidence type="ECO:0000256" key="1">
    <source>
        <dbReference type="ARBA" id="ARBA00022670"/>
    </source>
</evidence>
<evidence type="ECO:0000259" key="8">
    <source>
        <dbReference type="PROSITE" id="PS51864"/>
    </source>
</evidence>
<accession>A0A9Q0MQY8</accession>
<gene>
    <name evidence="9" type="primary">nas-14_0</name>
    <name evidence="9" type="ORF">Bhyg_14889</name>
</gene>
<dbReference type="Gene3D" id="3.40.390.10">
    <property type="entry name" value="Collagenase (Catalytic Domain)"/>
    <property type="match status" value="1"/>
</dbReference>
<dbReference type="CDD" id="cd04280">
    <property type="entry name" value="ZnMc_astacin_like"/>
    <property type="match status" value="1"/>
</dbReference>
<dbReference type="Proteomes" id="UP001151699">
    <property type="component" value="Chromosome C"/>
</dbReference>
<feature type="signal peptide" evidence="7">
    <location>
        <begin position="1"/>
        <end position="23"/>
    </location>
</feature>
<feature type="disulfide bond" evidence="6">
    <location>
        <begin position="108"/>
        <end position="263"/>
    </location>
</feature>
<keyword evidence="1 6" id="KW-0645">Protease</keyword>
<protein>
    <recommendedName>
        <fullName evidence="7">Metalloendopeptidase</fullName>
        <ecNumber evidence="7">3.4.24.-</ecNumber>
    </recommendedName>
</protein>
<keyword evidence="5 6" id="KW-0482">Metalloprotease</keyword>
<dbReference type="PRINTS" id="PR00480">
    <property type="entry name" value="ASTACIN"/>
</dbReference>
<dbReference type="PANTHER" id="PTHR10127">
    <property type="entry name" value="DISCOIDIN, CUB, EGF, LAMININ , AND ZINC METALLOPROTEASE DOMAIN CONTAINING"/>
    <property type="match status" value="1"/>
</dbReference>
<dbReference type="InterPro" id="IPR034035">
    <property type="entry name" value="Astacin-like_dom"/>
</dbReference>
<evidence type="ECO:0000256" key="2">
    <source>
        <dbReference type="ARBA" id="ARBA00022723"/>
    </source>
</evidence>
<dbReference type="GO" id="GO:0008270">
    <property type="term" value="F:zinc ion binding"/>
    <property type="evidence" value="ECO:0007669"/>
    <property type="project" value="UniProtKB-UniRule"/>
</dbReference>